<dbReference type="AlphaFoldDB" id="A0AA48GRH1"/>
<dbReference type="KEGG" id="msea:METESE_12120"/>
<sequence length="399" mass="43971">MVIRATPKPVVPLVPAQARPLALDEADTLRRGIPLDGAAAPALPESEPLEGTIEPMDLVKIEEEKVQEIFTTEGALTPMLNTLAEHVRKAAAMLDASTPKGREAIKSLAFKVGKVKNHVEETGVALNRKLKALPTAVDKNKAGYKAFLQNLQDETRSPVTRWETDQERQRTFISNIQVTPMQVQGAPQELLRETLAGLKALDLTQAPDFAQEATQAQETAIQEVESMLAARVQADADAAELARLRQEKEERDRKEAEEHRVREAAEQARREAEAKAQREKDEAERKAREAQEAAARAEQARKDAEAAAEKAKAEAEAKAQAAVEAERQRQAEAERKAKADQEARERDQEHRRKFNQEALAEIVTAIRGADPNAHGLEGMAKAVLTAIAKGLIPHVQIHY</sequence>
<keyword evidence="3" id="KW-1185">Reference proteome</keyword>
<accession>A0AA48GRH1</accession>
<dbReference type="Proteomes" id="UP001228113">
    <property type="component" value="Chromosome"/>
</dbReference>
<name>A0AA48GRH1_9BACT</name>
<feature type="region of interest" description="Disordered" evidence="1">
    <location>
        <begin position="246"/>
        <end position="352"/>
    </location>
</feature>
<evidence type="ECO:0000256" key="1">
    <source>
        <dbReference type="SAM" id="MobiDB-lite"/>
    </source>
</evidence>
<feature type="compositionally biased region" description="Basic and acidic residues" evidence="1">
    <location>
        <begin position="246"/>
        <end position="291"/>
    </location>
</feature>
<protein>
    <recommendedName>
        <fullName evidence="4">TolA protein</fullName>
    </recommendedName>
</protein>
<organism evidence="2 3">
    <name type="scientific">Mesoterricola sediminis</name>
    <dbReference type="NCBI Taxonomy" id="2927980"/>
    <lineage>
        <taxon>Bacteria</taxon>
        <taxon>Pseudomonadati</taxon>
        <taxon>Acidobacteriota</taxon>
        <taxon>Holophagae</taxon>
        <taxon>Holophagales</taxon>
        <taxon>Holophagaceae</taxon>
        <taxon>Mesoterricola</taxon>
    </lineage>
</organism>
<dbReference type="EMBL" id="AP027081">
    <property type="protein sequence ID" value="BDU76254.1"/>
    <property type="molecule type" value="Genomic_DNA"/>
</dbReference>
<evidence type="ECO:0000313" key="3">
    <source>
        <dbReference type="Proteomes" id="UP001228113"/>
    </source>
</evidence>
<feature type="compositionally biased region" description="Basic and acidic residues" evidence="1">
    <location>
        <begin position="324"/>
        <end position="350"/>
    </location>
</feature>
<proteinExistence type="predicted"/>
<reference evidence="2" key="1">
    <citation type="journal article" date="2023" name="Int. J. Syst. Evol. Microbiol.">
        <title>Mesoterricola silvestris gen. nov., sp. nov., Mesoterricola sediminis sp. nov., Geothrix oryzae sp. nov., Geothrix edaphica sp. nov., Geothrix rubra sp. nov., and Geothrix limicola sp. nov., six novel members of Acidobacteriota isolated from soils.</title>
        <authorList>
            <person name="Itoh H."/>
            <person name="Sugisawa Y."/>
            <person name="Mise K."/>
            <person name="Xu Z."/>
            <person name="Kuniyasu M."/>
            <person name="Ushijima N."/>
            <person name="Kawano K."/>
            <person name="Kobayashi E."/>
            <person name="Shiratori Y."/>
            <person name="Masuda Y."/>
            <person name="Senoo K."/>
        </authorList>
    </citation>
    <scope>NUCLEOTIDE SEQUENCE</scope>
    <source>
        <strain evidence="2">W786</strain>
    </source>
</reference>
<feature type="compositionally biased region" description="Basic and acidic residues" evidence="1">
    <location>
        <begin position="298"/>
        <end position="317"/>
    </location>
</feature>
<evidence type="ECO:0000313" key="2">
    <source>
        <dbReference type="EMBL" id="BDU76254.1"/>
    </source>
</evidence>
<dbReference type="RefSeq" id="WP_316411286.1">
    <property type="nucleotide sequence ID" value="NZ_AP027081.1"/>
</dbReference>
<gene>
    <name evidence="2" type="ORF">METESE_12120</name>
</gene>
<evidence type="ECO:0008006" key="4">
    <source>
        <dbReference type="Google" id="ProtNLM"/>
    </source>
</evidence>